<comment type="similarity">
    <text evidence="3 10">Belongs to the glycosyltransferase 39 family.</text>
</comment>
<feature type="transmembrane region" description="Helical" evidence="10">
    <location>
        <begin position="137"/>
        <end position="154"/>
    </location>
</feature>
<name>A0A098TIN4_9CYAN</name>
<feature type="transmembrane region" description="Helical" evidence="10">
    <location>
        <begin position="89"/>
        <end position="107"/>
    </location>
</feature>
<evidence type="ECO:0000256" key="2">
    <source>
        <dbReference type="ARBA" id="ARBA00004922"/>
    </source>
</evidence>
<dbReference type="InterPro" id="IPR027005">
    <property type="entry name" value="PMT-like"/>
</dbReference>
<dbReference type="InterPro" id="IPR032421">
    <property type="entry name" value="PMT_4TMC"/>
</dbReference>
<dbReference type="EC" id="2.4.1.-" evidence="10"/>
<dbReference type="AlphaFoldDB" id="A0A098TIN4"/>
<keyword evidence="6 10" id="KW-0812">Transmembrane</keyword>
<accession>A0A098TIN4</accession>
<dbReference type="EMBL" id="JJML01000026">
    <property type="protein sequence ID" value="KGF72425.1"/>
    <property type="molecule type" value="Genomic_DNA"/>
</dbReference>
<evidence type="ECO:0000259" key="12">
    <source>
        <dbReference type="Pfam" id="PF16192"/>
    </source>
</evidence>
<dbReference type="Pfam" id="PF02366">
    <property type="entry name" value="PMT"/>
    <property type="match status" value="1"/>
</dbReference>
<comment type="pathway">
    <text evidence="2 10">Protein modification; protein glycosylation.</text>
</comment>
<evidence type="ECO:0000256" key="9">
    <source>
        <dbReference type="ARBA" id="ARBA00093617"/>
    </source>
</evidence>
<reference evidence="13 14" key="1">
    <citation type="journal article" date="2014" name="Mol. Ecol.">
        <title>Evolution of Synechococcus.</title>
        <authorList>
            <person name="Dvorak P."/>
            <person name="Casamatta D."/>
            <person name="Hasler P."/>
            <person name="Poulickova A."/>
            <person name="Ondrej V."/>
            <person name="Sanges R."/>
        </authorList>
    </citation>
    <scope>NUCLEOTIDE SEQUENCE [LARGE SCALE GENOMIC DNA]</scope>
    <source>
        <strain evidence="13 14">CAUP A 1101</strain>
    </source>
</reference>
<comment type="caution">
    <text evidence="13">The sequence shown here is derived from an EMBL/GenBank/DDBJ whole genome shotgun (WGS) entry which is preliminary data.</text>
</comment>
<comment type="subcellular location">
    <subcellularLocation>
        <location evidence="10">Cell membrane</location>
    </subcellularLocation>
    <subcellularLocation>
        <location evidence="1">Endomembrane system</location>
        <topology evidence="1">Multi-pass membrane protein</topology>
    </subcellularLocation>
</comment>
<keyword evidence="5 10" id="KW-0808">Transferase</keyword>
<feature type="domain" description="ArnT-like N-terminal" evidence="11">
    <location>
        <begin position="6"/>
        <end position="247"/>
    </location>
</feature>
<gene>
    <name evidence="13" type="ORF">DO97_08550</name>
</gene>
<keyword evidence="14" id="KW-1185">Reference proteome</keyword>
<feature type="transmembrane region" description="Helical" evidence="10">
    <location>
        <begin position="329"/>
        <end position="357"/>
    </location>
</feature>
<feature type="domain" description="Protein O-mannosyl-transferase C-terminal four TM" evidence="12">
    <location>
        <begin position="252"/>
        <end position="463"/>
    </location>
</feature>
<dbReference type="Pfam" id="PF16192">
    <property type="entry name" value="PMT_4TMC"/>
    <property type="match status" value="1"/>
</dbReference>
<dbReference type="GO" id="GO:0005886">
    <property type="term" value="C:plasma membrane"/>
    <property type="evidence" value="ECO:0007669"/>
    <property type="project" value="UniProtKB-SubCell"/>
</dbReference>
<dbReference type="GO" id="GO:0004169">
    <property type="term" value="F:dolichyl-phosphate-mannose-protein mannosyltransferase activity"/>
    <property type="evidence" value="ECO:0007669"/>
    <property type="project" value="UniProtKB-UniRule"/>
</dbReference>
<feature type="transmembrane region" description="Helical" evidence="10">
    <location>
        <begin position="369"/>
        <end position="387"/>
    </location>
</feature>
<sequence length="464" mass="52558">MGIVGIFLFSLILHFWGLERFNALVFDEIYYAKYAHDYLTHTPFFDAHPPLGKYLIALGMWLSERLDLFPETAMNGLTGSMRPPWSYRWLNALVGSFLPLIVAGIAYELSQRRRFALLAGLFTAVDGLLLVESRYGLINIYLVGFGLLGHWFFLRSLRRSRQWLWLGLAGLSLGAAIAVKWNGLGLLLGLYLIWGIARLLHRRRSPLPPDLMMPLRQIARISGQSLLLYLGLLPIAVYGLVWIPHLQINGVSFWTVHQQIFNYHAHMGNGPAIHPYCSAWYTWPWMIRPMSYFYETTHALTDPLPPLHPPLPAGTGQVVYDVQAMGNPFLWWLSAIALLMGLMIAIEAVLGGLGLSGWVLPPASSQPGVTLYLVVNYAANFLPWSGVSRCTFIYLYLLAVVFGFLAIANLVDQWLDSPEPWLRRLSWGVAGVILLAFGFWLPIYLGLPLSPDEFRLRMWFPSWI</sequence>
<evidence type="ECO:0000256" key="7">
    <source>
        <dbReference type="ARBA" id="ARBA00022989"/>
    </source>
</evidence>
<feature type="transmembrane region" description="Helical" evidence="10">
    <location>
        <begin position="393"/>
        <end position="415"/>
    </location>
</feature>
<evidence type="ECO:0000313" key="13">
    <source>
        <dbReference type="EMBL" id="KGF72425.1"/>
    </source>
</evidence>
<dbReference type="UniPathway" id="UPA00378"/>
<dbReference type="STRING" id="1497020.DO97_08550"/>
<evidence type="ECO:0000256" key="3">
    <source>
        <dbReference type="ARBA" id="ARBA00007222"/>
    </source>
</evidence>
<protein>
    <recommendedName>
        <fullName evidence="9 10">Polyprenol-phosphate-mannose--protein mannosyltransferase</fullName>
        <ecNumber evidence="10">2.4.1.-</ecNumber>
    </recommendedName>
</protein>
<dbReference type="PANTHER" id="PTHR10050:SF46">
    <property type="entry name" value="PROTEIN O-MANNOSYL-TRANSFERASE 2"/>
    <property type="match status" value="1"/>
</dbReference>
<dbReference type="Proteomes" id="UP000030170">
    <property type="component" value="Unassembled WGS sequence"/>
</dbReference>
<feature type="transmembrane region" description="Helical" evidence="10">
    <location>
        <begin position="163"/>
        <end position="179"/>
    </location>
</feature>
<comment type="function">
    <text evidence="10">Protein O-mannosyltransferase that catalyzes the transfer of a single mannose residue from a polyprenol phospho-mannosyl lipidic donor to the hydroxyl group of selected serine and threonine residues in acceptor proteins.</text>
</comment>
<proteinExistence type="inferred from homology"/>
<keyword evidence="4 10" id="KW-0328">Glycosyltransferase</keyword>
<dbReference type="PANTHER" id="PTHR10050">
    <property type="entry name" value="DOLICHYL-PHOSPHATE-MANNOSE--PROTEIN MANNOSYLTRANSFERASE"/>
    <property type="match status" value="1"/>
</dbReference>
<keyword evidence="10" id="KW-1003">Cell membrane</keyword>
<evidence type="ECO:0000256" key="6">
    <source>
        <dbReference type="ARBA" id="ARBA00022692"/>
    </source>
</evidence>
<evidence type="ECO:0000256" key="1">
    <source>
        <dbReference type="ARBA" id="ARBA00004127"/>
    </source>
</evidence>
<evidence type="ECO:0000256" key="10">
    <source>
        <dbReference type="RuleBase" id="RU367007"/>
    </source>
</evidence>
<keyword evidence="7 10" id="KW-1133">Transmembrane helix</keyword>
<feature type="transmembrane region" description="Helical" evidence="10">
    <location>
        <begin position="114"/>
        <end position="131"/>
    </location>
</feature>
<evidence type="ECO:0000256" key="8">
    <source>
        <dbReference type="ARBA" id="ARBA00023136"/>
    </source>
</evidence>
<dbReference type="GO" id="GO:0012505">
    <property type="term" value="C:endomembrane system"/>
    <property type="evidence" value="ECO:0007669"/>
    <property type="project" value="UniProtKB-SubCell"/>
</dbReference>
<evidence type="ECO:0000256" key="5">
    <source>
        <dbReference type="ARBA" id="ARBA00022679"/>
    </source>
</evidence>
<keyword evidence="8 10" id="KW-0472">Membrane</keyword>
<feature type="transmembrane region" description="Helical" evidence="10">
    <location>
        <begin position="427"/>
        <end position="447"/>
    </location>
</feature>
<organism evidence="13 14">
    <name type="scientific">Neosynechococcus sphagnicola sy1</name>
    <dbReference type="NCBI Taxonomy" id="1497020"/>
    <lineage>
        <taxon>Bacteria</taxon>
        <taxon>Bacillati</taxon>
        <taxon>Cyanobacteriota</taxon>
        <taxon>Cyanophyceae</taxon>
        <taxon>Neosynechococcales</taxon>
        <taxon>Neosynechococcaceae</taxon>
        <taxon>Neosynechococcus</taxon>
    </lineage>
</organism>
<dbReference type="InterPro" id="IPR003342">
    <property type="entry name" value="ArnT-like_N"/>
</dbReference>
<feature type="transmembrane region" description="Helical" evidence="10">
    <location>
        <begin position="221"/>
        <end position="243"/>
    </location>
</feature>
<evidence type="ECO:0000259" key="11">
    <source>
        <dbReference type="Pfam" id="PF02366"/>
    </source>
</evidence>
<evidence type="ECO:0000256" key="4">
    <source>
        <dbReference type="ARBA" id="ARBA00022676"/>
    </source>
</evidence>
<evidence type="ECO:0000313" key="14">
    <source>
        <dbReference type="Proteomes" id="UP000030170"/>
    </source>
</evidence>